<evidence type="ECO:0000313" key="2">
    <source>
        <dbReference type="EMBL" id="SDV11712.1"/>
    </source>
</evidence>
<reference evidence="2 3" key="1">
    <citation type="submission" date="2016-10" db="EMBL/GenBank/DDBJ databases">
        <authorList>
            <person name="Varghese N."/>
            <person name="Submissions S."/>
        </authorList>
    </citation>
    <scope>NUCLEOTIDE SEQUENCE [LARGE SCALE GENOMIC DNA]</scope>
    <source>
        <strain evidence="2 3">BS2777</strain>
    </source>
</reference>
<keyword evidence="1" id="KW-0732">Signal</keyword>
<gene>
    <name evidence="2" type="ORF">SAMN04490209_3502</name>
</gene>
<sequence length="148" mass="16552">MERPVIKRSICLLVVMTCGVMHANAKQGCPYASSVQLKEGRFQVRDGQLLWQSPKVKQLDFVSGFVGALFIPAQGQARENGYVEKCIYRTNGDQVIALRYGGSEEVDSVSLTSSLHWRLAKDPFGQDVYICDDSQPDNCSFTIDRSKR</sequence>
<dbReference type="EMBL" id="LT629801">
    <property type="protein sequence ID" value="SDV11712.1"/>
    <property type="molecule type" value="Genomic_DNA"/>
</dbReference>
<dbReference type="AlphaFoldDB" id="A0AAE8HE47"/>
<evidence type="ECO:0000256" key="1">
    <source>
        <dbReference type="SAM" id="SignalP"/>
    </source>
</evidence>
<accession>A0AAE8HE47</accession>
<name>A0AAE8HE47_9PSED</name>
<proteinExistence type="predicted"/>
<keyword evidence="3" id="KW-1185">Reference proteome</keyword>
<evidence type="ECO:0008006" key="4">
    <source>
        <dbReference type="Google" id="ProtNLM"/>
    </source>
</evidence>
<dbReference type="Proteomes" id="UP000182085">
    <property type="component" value="Chromosome I"/>
</dbReference>
<feature type="chain" id="PRO_5042130134" description="DUF3757 domain-containing protein" evidence="1">
    <location>
        <begin position="24"/>
        <end position="148"/>
    </location>
</feature>
<dbReference type="InterPro" id="IPR022231">
    <property type="entry name" value="DUF3757"/>
</dbReference>
<dbReference type="Pfam" id="PF12582">
    <property type="entry name" value="DUF3757"/>
    <property type="match status" value="1"/>
</dbReference>
<evidence type="ECO:0000313" key="3">
    <source>
        <dbReference type="Proteomes" id="UP000182085"/>
    </source>
</evidence>
<feature type="signal peptide" evidence="1">
    <location>
        <begin position="1"/>
        <end position="23"/>
    </location>
</feature>
<organism evidence="2 3">
    <name type="scientific">Pseudomonas rhodesiae</name>
    <dbReference type="NCBI Taxonomy" id="76760"/>
    <lineage>
        <taxon>Bacteria</taxon>
        <taxon>Pseudomonadati</taxon>
        <taxon>Pseudomonadota</taxon>
        <taxon>Gammaproteobacteria</taxon>
        <taxon>Pseudomonadales</taxon>
        <taxon>Pseudomonadaceae</taxon>
        <taxon>Pseudomonas</taxon>
    </lineage>
</organism>
<protein>
    <recommendedName>
        <fullName evidence="4">DUF3757 domain-containing protein</fullName>
    </recommendedName>
</protein>